<dbReference type="EMBL" id="VULY01000018">
    <property type="protein sequence ID" value="MSR93299.1"/>
    <property type="molecule type" value="Genomic_DNA"/>
</dbReference>
<sequence length="63" mass="6977">MMKNLSRGKKTGLPIDENAFPKFGEVGQFCGQLGELWKKAGYLIVVIGTDSDEYIVGIQENLE</sequence>
<keyword evidence="3" id="KW-1185">Reference proteome</keyword>
<organism evidence="2 3">
    <name type="scientific">Suipraeoptans intestinalis</name>
    <dbReference type="NCBI Taxonomy" id="2606628"/>
    <lineage>
        <taxon>Bacteria</taxon>
        <taxon>Bacillati</taxon>
        <taxon>Bacillota</taxon>
        <taxon>Clostridia</taxon>
        <taxon>Lachnospirales</taxon>
        <taxon>Lachnospiraceae</taxon>
        <taxon>Suipraeoptans</taxon>
    </lineage>
</organism>
<reference evidence="2 3" key="1">
    <citation type="submission" date="2019-08" db="EMBL/GenBank/DDBJ databases">
        <title>In-depth cultivation of the pig gut microbiome towards novel bacterial diversity and tailored functional studies.</title>
        <authorList>
            <person name="Wylensek D."/>
            <person name="Hitch T.C.A."/>
            <person name="Clavel T."/>
        </authorList>
    </citation>
    <scope>NUCLEOTIDE SEQUENCE [LARGE SCALE GENOMIC DNA]</scope>
    <source>
        <strain evidence="2 3">68-1-5</strain>
    </source>
</reference>
<proteinExistence type="predicted"/>
<feature type="domain" description="DUF6630" evidence="1">
    <location>
        <begin position="4"/>
        <end position="58"/>
    </location>
</feature>
<evidence type="ECO:0000313" key="3">
    <source>
        <dbReference type="Proteomes" id="UP000434409"/>
    </source>
</evidence>
<evidence type="ECO:0000259" key="1">
    <source>
        <dbReference type="Pfam" id="PF20335"/>
    </source>
</evidence>
<evidence type="ECO:0000313" key="2">
    <source>
        <dbReference type="EMBL" id="MSR93299.1"/>
    </source>
</evidence>
<dbReference type="Proteomes" id="UP000434409">
    <property type="component" value="Unassembled WGS sequence"/>
</dbReference>
<protein>
    <recommendedName>
        <fullName evidence="1">DUF6630 domain-containing protein</fullName>
    </recommendedName>
</protein>
<name>A0A6N7UYG2_9FIRM</name>
<dbReference type="InterPro" id="IPR046582">
    <property type="entry name" value="DUF6630"/>
</dbReference>
<dbReference type="AlphaFoldDB" id="A0A6N7UYG2"/>
<dbReference type="RefSeq" id="WP_154476201.1">
    <property type="nucleotide sequence ID" value="NZ_VULY01000018.1"/>
</dbReference>
<comment type="caution">
    <text evidence="2">The sequence shown here is derived from an EMBL/GenBank/DDBJ whole genome shotgun (WGS) entry which is preliminary data.</text>
</comment>
<accession>A0A6N7UYG2</accession>
<dbReference type="Pfam" id="PF20335">
    <property type="entry name" value="DUF6630"/>
    <property type="match status" value="1"/>
</dbReference>
<gene>
    <name evidence="2" type="ORF">FYJ34_03205</name>
</gene>